<evidence type="ECO:0000256" key="7">
    <source>
        <dbReference type="ARBA" id="ARBA00022801"/>
    </source>
</evidence>
<protein>
    <recommendedName>
        <fullName evidence="2">ribonuclease H</fullName>
        <ecNumber evidence="2">3.1.26.4</ecNumber>
    </recommendedName>
</protein>
<reference evidence="10 11" key="1">
    <citation type="submission" date="2014-04" db="EMBL/GenBank/DDBJ databases">
        <title>Genome evolution of avian class.</title>
        <authorList>
            <person name="Zhang G."/>
            <person name="Li C."/>
        </authorList>
    </citation>
    <scope>NUCLEOTIDE SEQUENCE [LARGE SCALE GENOMIC DNA]</scope>
    <source>
        <strain evidence="10">BGI_N325</strain>
    </source>
</reference>
<feature type="domain" description="Reverse transcriptase" evidence="9">
    <location>
        <begin position="21"/>
        <end position="208"/>
    </location>
</feature>
<keyword evidence="3" id="KW-0808">Transferase</keyword>
<dbReference type="PANTHER" id="PTHR41694">
    <property type="entry name" value="ENDOGENOUS RETROVIRUS GROUP K MEMBER POL PROTEIN"/>
    <property type="match status" value="1"/>
</dbReference>
<dbReference type="Pfam" id="PF06817">
    <property type="entry name" value="RVT_thumb"/>
    <property type="match status" value="1"/>
</dbReference>
<evidence type="ECO:0000256" key="3">
    <source>
        <dbReference type="ARBA" id="ARBA00022679"/>
    </source>
</evidence>
<dbReference type="GO" id="GO:0003964">
    <property type="term" value="F:RNA-directed DNA polymerase activity"/>
    <property type="evidence" value="ECO:0007669"/>
    <property type="project" value="UniProtKB-KW"/>
</dbReference>
<keyword evidence="6" id="KW-0255">Endonuclease</keyword>
<keyword evidence="8" id="KW-0695">RNA-directed DNA polymerase</keyword>
<evidence type="ECO:0000259" key="9">
    <source>
        <dbReference type="PROSITE" id="PS50878"/>
    </source>
</evidence>
<evidence type="ECO:0000256" key="4">
    <source>
        <dbReference type="ARBA" id="ARBA00022695"/>
    </source>
</evidence>
<dbReference type="Gene3D" id="3.10.10.10">
    <property type="entry name" value="HIV Type 1 Reverse Transcriptase, subunit A, domain 1"/>
    <property type="match status" value="1"/>
</dbReference>
<evidence type="ECO:0000256" key="8">
    <source>
        <dbReference type="ARBA" id="ARBA00022918"/>
    </source>
</evidence>
<organism evidence="10 11">
    <name type="scientific">Colius striatus</name>
    <name type="common">Speckled mousebird</name>
    <dbReference type="NCBI Taxonomy" id="57412"/>
    <lineage>
        <taxon>Eukaryota</taxon>
        <taxon>Metazoa</taxon>
        <taxon>Chordata</taxon>
        <taxon>Craniata</taxon>
        <taxon>Vertebrata</taxon>
        <taxon>Euteleostomi</taxon>
        <taxon>Archelosauria</taxon>
        <taxon>Archosauria</taxon>
        <taxon>Dinosauria</taxon>
        <taxon>Saurischia</taxon>
        <taxon>Theropoda</taxon>
        <taxon>Coelurosauria</taxon>
        <taxon>Aves</taxon>
        <taxon>Neognathae</taxon>
        <taxon>Neoaves</taxon>
        <taxon>Telluraves</taxon>
        <taxon>Coraciimorphae</taxon>
        <taxon>Coliiformes</taxon>
        <taxon>Coliidae</taxon>
        <taxon>Colius</taxon>
    </lineage>
</organism>
<accession>A0A091JUN7</accession>
<dbReference type="GO" id="GO:0004523">
    <property type="term" value="F:RNA-DNA hybrid ribonuclease activity"/>
    <property type="evidence" value="ECO:0007669"/>
    <property type="project" value="UniProtKB-EC"/>
</dbReference>
<evidence type="ECO:0000256" key="2">
    <source>
        <dbReference type="ARBA" id="ARBA00012180"/>
    </source>
</evidence>
<evidence type="ECO:0000313" key="10">
    <source>
        <dbReference type="EMBL" id="KFP27836.1"/>
    </source>
</evidence>
<comment type="similarity">
    <text evidence="1">Belongs to the beta type-B retroviral polymerase family. HERV class-II K(HML-2) pol subfamily.</text>
</comment>
<keyword evidence="11" id="KW-1185">Reference proteome</keyword>
<keyword evidence="7" id="KW-0378">Hydrolase</keyword>
<dbReference type="EMBL" id="KK530459">
    <property type="protein sequence ID" value="KFP27836.1"/>
    <property type="molecule type" value="Genomic_DNA"/>
</dbReference>
<dbReference type="InterPro" id="IPR000477">
    <property type="entry name" value="RT_dom"/>
</dbReference>
<dbReference type="InterPro" id="IPR010661">
    <property type="entry name" value="RVT_thumb"/>
</dbReference>
<dbReference type="PANTHER" id="PTHR41694:SF3">
    <property type="entry name" value="RNA-DIRECTED DNA POLYMERASE-RELATED"/>
    <property type="match status" value="1"/>
</dbReference>
<dbReference type="InterPro" id="IPR043502">
    <property type="entry name" value="DNA/RNA_pol_sf"/>
</dbReference>
<keyword evidence="4" id="KW-0548">Nucleotidyltransferase</keyword>
<dbReference type="InterPro" id="IPR043128">
    <property type="entry name" value="Rev_trsase/Diguanyl_cyclase"/>
</dbReference>
<sequence>DQWLLSKEKLAQIHELVNEQLEKGHIKPSTSPWNAPTFTVPKKSGKWRLLHDLRAVNAVMRDMGALQPGFPSPAMLPKEWPLLVIDLKDCFFTVPLHEDDSEKFAFTVPSVNKQEPVIQCQWAVLPQGMKNSPTICHTNVAWALAPLHKKYPRVLFYHYLDDILSAGKDLEQHQILPAVKRQLGISGLVIAPEKVQVHASWDCLGHIITRARIYPQKVAIKTEIAHLADVQKLTGDIQWARTTCGVTNEDLVPLMPLLKAQQRL</sequence>
<gene>
    <name evidence="10" type="ORF">N325_12487</name>
</gene>
<evidence type="ECO:0000256" key="5">
    <source>
        <dbReference type="ARBA" id="ARBA00022722"/>
    </source>
</evidence>
<dbReference type="EC" id="3.1.26.4" evidence="2"/>
<dbReference type="Proteomes" id="UP000053615">
    <property type="component" value="Unassembled WGS sequence"/>
</dbReference>
<dbReference type="GO" id="GO:0035613">
    <property type="term" value="F:RNA stem-loop binding"/>
    <property type="evidence" value="ECO:0007669"/>
    <property type="project" value="TreeGrafter"/>
</dbReference>
<dbReference type="Gene3D" id="3.30.70.270">
    <property type="match status" value="2"/>
</dbReference>
<feature type="non-terminal residue" evidence="10">
    <location>
        <position position="264"/>
    </location>
</feature>
<evidence type="ECO:0000313" key="11">
    <source>
        <dbReference type="Proteomes" id="UP000053615"/>
    </source>
</evidence>
<evidence type="ECO:0000256" key="1">
    <source>
        <dbReference type="ARBA" id="ARBA00010879"/>
    </source>
</evidence>
<dbReference type="Pfam" id="PF00078">
    <property type="entry name" value="RVT_1"/>
    <property type="match status" value="1"/>
</dbReference>
<proteinExistence type="inferred from homology"/>
<keyword evidence="5" id="KW-0540">Nuclease</keyword>
<dbReference type="SUPFAM" id="SSF56672">
    <property type="entry name" value="DNA/RNA polymerases"/>
    <property type="match status" value="1"/>
</dbReference>
<dbReference type="AlphaFoldDB" id="A0A091JUN7"/>
<dbReference type="PROSITE" id="PS50878">
    <property type="entry name" value="RT_POL"/>
    <property type="match status" value="1"/>
</dbReference>
<evidence type="ECO:0000256" key="6">
    <source>
        <dbReference type="ARBA" id="ARBA00022759"/>
    </source>
</evidence>
<feature type="non-terminal residue" evidence="10">
    <location>
        <position position="1"/>
    </location>
</feature>
<name>A0A091JUN7_COLST</name>